<dbReference type="Gene3D" id="1.10.150.240">
    <property type="entry name" value="Putative phosphatase, domain 2"/>
    <property type="match status" value="1"/>
</dbReference>
<dbReference type="PANTHER" id="PTHR43434:SF16">
    <property type="entry name" value="BLL8046 PROTEIN"/>
    <property type="match status" value="1"/>
</dbReference>
<dbReference type="InterPro" id="IPR006439">
    <property type="entry name" value="HAD-SF_hydro_IA"/>
</dbReference>
<dbReference type="SFLD" id="SFLDG01129">
    <property type="entry name" value="C1.5:_HAD__Beta-PGM__Phosphata"/>
    <property type="match status" value="1"/>
</dbReference>
<name>A0ABY4X4Y0_9SPHN</name>
<dbReference type="SFLD" id="SFLDG01135">
    <property type="entry name" value="C1.5.6:_HAD__Beta-PGM__Phospha"/>
    <property type="match status" value="1"/>
</dbReference>
<dbReference type="InterPro" id="IPR036412">
    <property type="entry name" value="HAD-like_sf"/>
</dbReference>
<protein>
    <submittedName>
        <fullName evidence="1">HAD family hydrolase</fullName>
    </submittedName>
</protein>
<keyword evidence="2" id="KW-1185">Reference proteome</keyword>
<dbReference type="PANTHER" id="PTHR43434">
    <property type="entry name" value="PHOSPHOGLYCOLATE PHOSPHATASE"/>
    <property type="match status" value="1"/>
</dbReference>
<accession>A0ABY4X4Y0</accession>
<dbReference type="NCBIfam" id="TIGR01549">
    <property type="entry name" value="HAD-SF-IA-v1"/>
    <property type="match status" value="1"/>
</dbReference>
<dbReference type="InterPro" id="IPR023198">
    <property type="entry name" value="PGP-like_dom2"/>
</dbReference>
<gene>
    <name evidence="1" type="ORF">LHA26_11375</name>
</gene>
<dbReference type="NCBIfam" id="TIGR01509">
    <property type="entry name" value="HAD-SF-IA-v3"/>
    <property type="match status" value="1"/>
</dbReference>
<proteinExistence type="predicted"/>
<dbReference type="EMBL" id="CP084930">
    <property type="protein sequence ID" value="USI71915.1"/>
    <property type="molecule type" value="Genomic_DNA"/>
</dbReference>
<sequence>MAIRALLFDIDGTLIDSNERHVDAWGLAFREAGRPQELDAIRAQIGKGGDQLMPALLPDEPALHTPIAERQGAIFADLYLPHVRPFPGAAELVRAVAARGRAVVLASSAKRAELDVYLDRLALRDVVTATTSSDEVEASKPAPDIFAAALAAVGVAPEEALAIGDTPYDVEAAARSGVATVALLSGPFDEEALRAAGAIALYADAAALLAGLEESPLLR</sequence>
<dbReference type="Proteomes" id="UP001056937">
    <property type="component" value="Chromosome 1"/>
</dbReference>
<dbReference type="GO" id="GO:0016787">
    <property type="term" value="F:hydrolase activity"/>
    <property type="evidence" value="ECO:0007669"/>
    <property type="project" value="UniProtKB-KW"/>
</dbReference>
<evidence type="ECO:0000313" key="2">
    <source>
        <dbReference type="Proteomes" id="UP001056937"/>
    </source>
</evidence>
<dbReference type="InterPro" id="IPR050155">
    <property type="entry name" value="HAD-like_hydrolase_sf"/>
</dbReference>
<dbReference type="SFLD" id="SFLDS00003">
    <property type="entry name" value="Haloacid_Dehalogenase"/>
    <property type="match status" value="1"/>
</dbReference>
<dbReference type="RefSeq" id="WP_252165724.1">
    <property type="nucleotide sequence ID" value="NZ_CP084930.1"/>
</dbReference>
<dbReference type="Pfam" id="PF00702">
    <property type="entry name" value="Hydrolase"/>
    <property type="match status" value="1"/>
</dbReference>
<dbReference type="Gene3D" id="3.40.50.1000">
    <property type="entry name" value="HAD superfamily/HAD-like"/>
    <property type="match status" value="1"/>
</dbReference>
<organism evidence="1 2">
    <name type="scientific">Sphingomonas morindae</name>
    <dbReference type="NCBI Taxonomy" id="1541170"/>
    <lineage>
        <taxon>Bacteria</taxon>
        <taxon>Pseudomonadati</taxon>
        <taxon>Pseudomonadota</taxon>
        <taxon>Alphaproteobacteria</taxon>
        <taxon>Sphingomonadales</taxon>
        <taxon>Sphingomonadaceae</taxon>
        <taxon>Sphingomonas</taxon>
    </lineage>
</organism>
<evidence type="ECO:0000313" key="1">
    <source>
        <dbReference type="EMBL" id="USI71915.1"/>
    </source>
</evidence>
<dbReference type="PRINTS" id="PR00413">
    <property type="entry name" value="HADHALOGNASE"/>
</dbReference>
<keyword evidence="1" id="KW-0378">Hydrolase</keyword>
<reference evidence="1" key="1">
    <citation type="journal article" date="2022" name="Toxins">
        <title>Genomic Analysis of Sphingopyxis sp. USTB-05 for Biodegrading Cyanobacterial Hepatotoxins.</title>
        <authorList>
            <person name="Liu C."/>
            <person name="Xu Q."/>
            <person name="Zhao Z."/>
            <person name="Zhang H."/>
            <person name="Liu X."/>
            <person name="Yin C."/>
            <person name="Liu Y."/>
            <person name="Yan H."/>
        </authorList>
    </citation>
    <scope>NUCLEOTIDE SEQUENCE</scope>
    <source>
        <strain evidence="1">NBD5</strain>
    </source>
</reference>
<dbReference type="InterPro" id="IPR023214">
    <property type="entry name" value="HAD_sf"/>
</dbReference>
<dbReference type="SUPFAM" id="SSF56784">
    <property type="entry name" value="HAD-like"/>
    <property type="match status" value="1"/>
</dbReference>